<proteinExistence type="predicted"/>
<name>A0AAD3HLU5_9CHLO</name>
<feature type="compositionally biased region" description="Acidic residues" evidence="1">
    <location>
        <begin position="1"/>
        <end position="10"/>
    </location>
</feature>
<protein>
    <submittedName>
        <fullName evidence="2">Uncharacterized protein</fullName>
    </submittedName>
</protein>
<organism evidence="2 3">
    <name type="scientific">Astrephomene gubernaculifera</name>
    <dbReference type="NCBI Taxonomy" id="47775"/>
    <lineage>
        <taxon>Eukaryota</taxon>
        <taxon>Viridiplantae</taxon>
        <taxon>Chlorophyta</taxon>
        <taxon>core chlorophytes</taxon>
        <taxon>Chlorophyceae</taxon>
        <taxon>CS clade</taxon>
        <taxon>Chlamydomonadales</taxon>
        <taxon>Astrephomenaceae</taxon>
        <taxon>Astrephomene</taxon>
    </lineage>
</organism>
<keyword evidence="3" id="KW-1185">Reference proteome</keyword>
<dbReference type="EMBL" id="BMAR01000010">
    <property type="protein sequence ID" value="GFR45472.1"/>
    <property type="molecule type" value="Genomic_DNA"/>
</dbReference>
<feature type="non-terminal residue" evidence="2">
    <location>
        <position position="1"/>
    </location>
</feature>
<sequence length="195" mass="18682">QANAAEDDGWAEVSSGRGKKGGGRKSTSTYAPLHHQLAQHAQQTAAASAAAASVAAATAAGSSSSSSTTAAAAAAGTAAAMAVVLGGKPLVPSMLNGIVAAFNPRISIAAPAATTVGGGAGRPSMAQLVSKGGPMGRAALLDQQEQQDAQEFFQFLVNRAHEEVVALRKAHGLVPEAAAGAGGSGASAGGGADGG</sequence>
<accession>A0AAD3HLU5</accession>
<evidence type="ECO:0000313" key="3">
    <source>
        <dbReference type="Proteomes" id="UP001054857"/>
    </source>
</evidence>
<dbReference type="AlphaFoldDB" id="A0AAD3HLU5"/>
<evidence type="ECO:0000313" key="2">
    <source>
        <dbReference type="EMBL" id="GFR45472.1"/>
    </source>
</evidence>
<feature type="region of interest" description="Disordered" evidence="1">
    <location>
        <begin position="1"/>
        <end position="44"/>
    </location>
</feature>
<comment type="caution">
    <text evidence="2">The sequence shown here is derived from an EMBL/GenBank/DDBJ whole genome shotgun (WGS) entry which is preliminary data.</text>
</comment>
<evidence type="ECO:0000256" key="1">
    <source>
        <dbReference type="SAM" id="MobiDB-lite"/>
    </source>
</evidence>
<reference evidence="2 3" key="1">
    <citation type="journal article" date="2021" name="Sci. Rep.">
        <title>Genome sequencing of the multicellular alga Astrephomene provides insights into convergent evolution of germ-soma differentiation.</title>
        <authorList>
            <person name="Yamashita S."/>
            <person name="Yamamoto K."/>
            <person name="Matsuzaki R."/>
            <person name="Suzuki S."/>
            <person name="Yamaguchi H."/>
            <person name="Hirooka S."/>
            <person name="Minakuchi Y."/>
            <person name="Miyagishima S."/>
            <person name="Kawachi M."/>
            <person name="Toyoda A."/>
            <person name="Nozaki H."/>
        </authorList>
    </citation>
    <scope>NUCLEOTIDE SEQUENCE [LARGE SCALE GENOMIC DNA]</scope>
    <source>
        <strain evidence="2 3">NIES-4017</strain>
    </source>
</reference>
<feature type="non-terminal residue" evidence="2">
    <location>
        <position position="195"/>
    </location>
</feature>
<feature type="compositionally biased region" description="Low complexity" evidence="1">
    <location>
        <begin position="25"/>
        <end position="44"/>
    </location>
</feature>
<dbReference type="Proteomes" id="UP001054857">
    <property type="component" value="Unassembled WGS sequence"/>
</dbReference>
<gene>
    <name evidence="2" type="ORF">Agub_g6872</name>
</gene>